<comment type="caution">
    <text evidence="1">The sequence shown here is derived from an EMBL/GenBank/DDBJ whole genome shotgun (WGS) entry which is preliminary data.</text>
</comment>
<proteinExistence type="predicted"/>
<dbReference type="EMBL" id="JAVDVW010000002">
    <property type="protein sequence ID" value="MDR7099603.1"/>
    <property type="molecule type" value="Genomic_DNA"/>
</dbReference>
<accession>A0ABU1VQ45</accession>
<evidence type="ECO:0000313" key="1">
    <source>
        <dbReference type="EMBL" id="MDR7099603.1"/>
    </source>
</evidence>
<keyword evidence="2" id="KW-1185">Reference proteome</keyword>
<dbReference type="RefSeq" id="WP_310053917.1">
    <property type="nucleotide sequence ID" value="NZ_JAVDVW010000002.1"/>
</dbReference>
<evidence type="ECO:0000313" key="2">
    <source>
        <dbReference type="Proteomes" id="UP001267878"/>
    </source>
</evidence>
<name>A0ABU1VQ45_9GAMM</name>
<protein>
    <submittedName>
        <fullName evidence="1">Uncharacterized protein</fullName>
    </submittedName>
</protein>
<sequence length="58" mass="6339">MEQRLKRSESEAGAGTVAFEGEYVFVIPAKAGIHFDFALLLFGPEQKQQQNGSRLSPG</sequence>
<dbReference type="Proteomes" id="UP001267878">
    <property type="component" value="Unassembled WGS sequence"/>
</dbReference>
<organism evidence="1 2">
    <name type="scientific">Agrilutibacter niabensis</name>
    <dbReference type="NCBI Taxonomy" id="380628"/>
    <lineage>
        <taxon>Bacteria</taxon>
        <taxon>Pseudomonadati</taxon>
        <taxon>Pseudomonadota</taxon>
        <taxon>Gammaproteobacteria</taxon>
        <taxon>Lysobacterales</taxon>
        <taxon>Lysobacteraceae</taxon>
        <taxon>Agrilutibacter</taxon>
    </lineage>
</organism>
<gene>
    <name evidence="1" type="ORF">J2X04_001984</name>
</gene>
<reference evidence="1 2" key="1">
    <citation type="submission" date="2023-07" db="EMBL/GenBank/DDBJ databases">
        <title>Sorghum-associated microbial communities from plants grown in Nebraska, USA.</title>
        <authorList>
            <person name="Schachtman D."/>
        </authorList>
    </citation>
    <scope>NUCLEOTIDE SEQUENCE [LARGE SCALE GENOMIC DNA]</scope>
    <source>
        <strain evidence="1 2">BE187</strain>
    </source>
</reference>